<dbReference type="GeneID" id="40088670"/>
<proteinExistence type="predicted"/>
<dbReference type="EMBL" id="MF403008">
    <property type="protein sequence ID" value="AUZ95424.1"/>
    <property type="molecule type" value="Genomic_DNA"/>
</dbReference>
<evidence type="ECO:0000313" key="2">
    <source>
        <dbReference type="Proteomes" id="UP000223025"/>
    </source>
</evidence>
<keyword evidence="2" id="KW-1185">Reference proteome</keyword>
<dbReference type="Proteomes" id="UP000223025">
    <property type="component" value="Segment"/>
</dbReference>
<reference evidence="1 2" key="1">
    <citation type="submission" date="2017-06" db="EMBL/GenBank/DDBJ databases">
        <authorList>
            <person name="Kim H.J."/>
            <person name="Triplett B.A."/>
        </authorList>
    </citation>
    <scope>NUCLEOTIDE SEQUENCE [LARGE SCALE GENOMIC DNA]</scope>
</reference>
<organism evidence="1 2">
    <name type="scientific">Agrobacterium phage Atu_ph07</name>
    <dbReference type="NCBI Taxonomy" id="2024264"/>
    <lineage>
        <taxon>Viruses</taxon>
        <taxon>Duplodnaviria</taxon>
        <taxon>Heunggongvirae</taxon>
        <taxon>Uroviricota</taxon>
        <taxon>Caudoviricetes</taxon>
        <taxon>Polybotosvirus</taxon>
        <taxon>Polybotosvirus Atuph07</taxon>
    </lineage>
</organism>
<name>A0A2L0V0V0_9CAUD</name>
<protein>
    <submittedName>
        <fullName evidence="1">Uncharacterized protein</fullName>
    </submittedName>
</protein>
<evidence type="ECO:0000313" key="1">
    <source>
        <dbReference type="EMBL" id="AUZ95424.1"/>
    </source>
</evidence>
<sequence length="89" mass="10176">MDKYTPKGHTKATVEMLNDSKLTSKLTKTEQKYGIETGVRFKKDGHFVVSVLFYPKVTFYIQKINGDGTLTVPLELTKEEYSLTWGLKL</sequence>
<dbReference type="KEGG" id="vg:40088670"/>
<accession>A0A2L0V0V0</accession>
<dbReference type="RefSeq" id="YP_009612332.1">
    <property type="nucleotide sequence ID" value="NC_042013.1"/>
</dbReference>